<evidence type="ECO:0000259" key="2">
    <source>
        <dbReference type="Pfam" id="PF03070"/>
    </source>
</evidence>
<protein>
    <recommendedName>
        <fullName evidence="2">Thiaminase-2/PQQC domain-containing protein</fullName>
    </recommendedName>
</protein>
<dbReference type="SUPFAM" id="SSF48613">
    <property type="entry name" value="Heme oxygenase-like"/>
    <property type="match status" value="1"/>
</dbReference>
<evidence type="ECO:0000256" key="1">
    <source>
        <dbReference type="SAM" id="MobiDB-lite"/>
    </source>
</evidence>
<dbReference type="Gene3D" id="1.20.910.10">
    <property type="entry name" value="Heme oxygenase-like"/>
    <property type="match status" value="1"/>
</dbReference>
<dbReference type="EMBL" id="JARJCW010000020">
    <property type="protein sequence ID" value="KAJ7213938.1"/>
    <property type="molecule type" value="Genomic_DNA"/>
</dbReference>
<organism evidence="3 4">
    <name type="scientific">Mycena pura</name>
    <dbReference type="NCBI Taxonomy" id="153505"/>
    <lineage>
        <taxon>Eukaryota</taxon>
        <taxon>Fungi</taxon>
        <taxon>Dikarya</taxon>
        <taxon>Basidiomycota</taxon>
        <taxon>Agaricomycotina</taxon>
        <taxon>Agaricomycetes</taxon>
        <taxon>Agaricomycetidae</taxon>
        <taxon>Agaricales</taxon>
        <taxon>Marasmiineae</taxon>
        <taxon>Mycenaceae</taxon>
        <taxon>Mycena</taxon>
    </lineage>
</organism>
<keyword evidence="4" id="KW-1185">Reference proteome</keyword>
<feature type="compositionally biased region" description="Polar residues" evidence="1">
    <location>
        <begin position="44"/>
        <end position="57"/>
    </location>
</feature>
<accession>A0AAD6YJ15</accession>
<dbReference type="Proteomes" id="UP001219525">
    <property type="component" value="Unassembled WGS sequence"/>
</dbReference>
<feature type="region of interest" description="Disordered" evidence="1">
    <location>
        <begin position="72"/>
        <end position="109"/>
    </location>
</feature>
<proteinExistence type="predicted"/>
<evidence type="ECO:0000313" key="3">
    <source>
        <dbReference type="EMBL" id="KAJ7213938.1"/>
    </source>
</evidence>
<feature type="domain" description="Thiaminase-2/PQQC" evidence="2">
    <location>
        <begin position="143"/>
        <end position="236"/>
    </location>
</feature>
<dbReference type="AlphaFoldDB" id="A0AAD6YJ15"/>
<feature type="non-terminal residue" evidence="3">
    <location>
        <position position="1"/>
    </location>
</feature>
<dbReference type="InterPro" id="IPR004305">
    <property type="entry name" value="Thiaminase-2/PQQC"/>
</dbReference>
<dbReference type="Pfam" id="PF03070">
    <property type="entry name" value="TENA_THI-4"/>
    <property type="match status" value="1"/>
</dbReference>
<reference evidence="3" key="1">
    <citation type="submission" date="2023-03" db="EMBL/GenBank/DDBJ databases">
        <title>Massive genome expansion in bonnet fungi (Mycena s.s.) driven by repeated elements and novel gene families across ecological guilds.</title>
        <authorList>
            <consortium name="Lawrence Berkeley National Laboratory"/>
            <person name="Harder C.B."/>
            <person name="Miyauchi S."/>
            <person name="Viragh M."/>
            <person name="Kuo A."/>
            <person name="Thoen E."/>
            <person name="Andreopoulos B."/>
            <person name="Lu D."/>
            <person name="Skrede I."/>
            <person name="Drula E."/>
            <person name="Henrissat B."/>
            <person name="Morin E."/>
            <person name="Kohler A."/>
            <person name="Barry K."/>
            <person name="LaButti K."/>
            <person name="Morin E."/>
            <person name="Salamov A."/>
            <person name="Lipzen A."/>
            <person name="Mereny Z."/>
            <person name="Hegedus B."/>
            <person name="Baldrian P."/>
            <person name="Stursova M."/>
            <person name="Weitz H."/>
            <person name="Taylor A."/>
            <person name="Grigoriev I.V."/>
            <person name="Nagy L.G."/>
            <person name="Martin F."/>
            <person name="Kauserud H."/>
        </authorList>
    </citation>
    <scope>NUCLEOTIDE SEQUENCE</scope>
    <source>
        <strain evidence="3">9144</strain>
    </source>
</reference>
<sequence>SSMADQGDDLISIVAAALTATDADARDRPDAGLIFRPEWRPTPRTRSSPSQLQGTPAANQSWSLLGLIRQWSQGSTGPQPQQDQPVLPPGPPRERTPQSASAPPPRSTSEYLRLDLNFKRMPSQYYSSGTRMRLTKLENIYRFPRALGDGTASLDGFRYYMIQDKLYLETCARLKMIAVAASPDVEDVKTFGSRHKSSLEYIQKLQDICVTMLGIPVSTITSTQPSVQLDTSERFYKETLRLANDDVLLAFVLIRF</sequence>
<feature type="region of interest" description="Disordered" evidence="1">
    <location>
        <begin position="29"/>
        <end position="57"/>
    </location>
</feature>
<dbReference type="GO" id="GO:0006772">
    <property type="term" value="P:thiamine metabolic process"/>
    <property type="evidence" value="ECO:0007669"/>
    <property type="project" value="UniProtKB-ARBA"/>
</dbReference>
<gene>
    <name evidence="3" type="ORF">GGX14DRAFT_444650</name>
</gene>
<dbReference type="InterPro" id="IPR016084">
    <property type="entry name" value="Haem_Oase-like_multi-hlx"/>
</dbReference>
<evidence type="ECO:0000313" key="4">
    <source>
        <dbReference type="Proteomes" id="UP001219525"/>
    </source>
</evidence>
<comment type="caution">
    <text evidence="3">The sequence shown here is derived from an EMBL/GenBank/DDBJ whole genome shotgun (WGS) entry which is preliminary data.</text>
</comment>
<name>A0AAD6YJ15_9AGAR</name>